<keyword evidence="8" id="KW-0479">Metal-binding</keyword>
<dbReference type="PIRSF" id="PIRSF000178">
    <property type="entry name" value="SDH_cyt_b560"/>
    <property type="match status" value="1"/>
</dbReference>
<feature type="transmembrane region" description="Helical" evidence="13">
    <location>
        <begin position="72"/>
        <end position="91"/>
    </location>
</feature>
<evidence type="ECO:0000256" key="5">
    <source>
        <dbReference type="ARBA" id="ARBA00020076"/>
    </source>
</evidence>
<evidence type="ECO:0000256" key="6">
    <source>
        <dbReference type="ARBA" id="ARBA00022617"/>
    </source>
</evidence>
<evidence type="ECO:0000313" key="14">
    <source>
        <dbReference type="EMBL" id="MFC0268008.1"/>
    </source>
</evidence>
<dbReference type="NCBIfam" id="TIGR02970">
    <property type="entry name" value="succ_dehyd_cytB"/>
    <property type="match status" value="1"/>
</dbReference>
<comment type="subcellular location">
    <subcellularLocation>
        <location evidence="3">Membrane</location>
        <topology evidence="3">Multi-pass membrane protein</topology>
    </subcellularLocation>
</comment>
<comment type="function">
    <text evidence="2">Membrane-anchoring subunit of succinate dehydrogenase (SDH).</text>
</comment>
<evidence type="ECO:0000256" key="8">
    <source>
        <dbReference type="ARBA" id="ARBA00022723"/>
    </source>
</evidence>
<evidence type="ECO:0000256" key="3">
    <source>
        <dbReference type="ARBA" id="ARBA00004141"/>
    </source>
</evidence>
<evidence type="ECO:0000256" key="4">
    <source>
        <dbReference type="ARBA" id="ARBA00007244"/>
    </source>
</evidence>
<dbReference type="RefSeq" id="WP_156826710.1">
    <property type="nucleotide sequence ID" value="NZ_JBHLVX010000032.1"/>
</dbReference>
<comment type="cofactor">
    <cofactor evidence="1">
        <name>heme</name>
        <dbReference type="ChEBI" id="CHEBI:30413"/>
    </cofactor>
</comment>
<dbReference type="Proteomes" id="UP001589814">
    <property type="component" value="Unassembled WGS sequence"/>
</dbReference>
<evidence type="ECO:0000256" key="12">
    <source>
        <dbReference type="ARBA" id="ARBA00025912"/>
    </source>
</evidence>
<keyword evidence="10" id="KW-0408">Iron</keyword>
<accession>A0ABV6G2Y0</accession>
<protein>
    <recommendedName>
        <fullName evidence="5">Succinate dehydrogenase cytochrome b556 subunit</fullName>
    </recommendedName>
</protein>
<keyword evidence="7 13" id="KW-0812">Transmembrane</keyword>
<keyword evidence="9 13" id="KW-1133">Transmembrane helix</keyword>
<evidence type="ECO:0000313" key="15">
    <source>
        <dbReference type="Proteomes" id="UP001589814"/>
    </source>
</evidence>
<evidence type="ECO:0000256" key="13">
    <source>
        <dbReference type="SAM" id="Phobius"/>
    </source>
</evidence>
<comment type="subunit">
    <text evidence="12">Part of an enzyme complex containing four subunits: a flavoprotein, an iron-sulfur protein, plus two membrane-anchoring proteins, SdhC and SdhD. The complex can form homotrimers.</text>
</comment>
<gene>
    <name evidence="14" type="primary">sdhC</name>
    <name evidence="14" type="ORF">ACFFHW_08425</name>
</gene>
<evidence type="ECO:0000256" key="7">
    <source>
        <dbReference type="ARBA" id="ARBA00022692"/>
    </source>
</evidence>
<sequence length="132" mass="14490">MKTQRPVSSDKRPVNLDLSSIHFPLPALISISHRVSGVLLFIGLIFMMWALQASLASPAGFQIVSDTLAHNFFARLVMWGLLSALGFHFVAGIRHLVMDIGYGETLEGGQQGARLTVIFSIVLMILAGVWVW</sequence>
<dbReference type="Gene3D" id="1.20.1300.10">
    <property type="entry name" value="Fumarate reductase/succinate dehydrogenase, transmembrane subunit"/>
    <property type="match status" value="1"/>
</dbReference>
<proteinExistence type="inferred from homology"/>
<evidence type="ECO:0000256" key="11">
    <source>
        <dbReference type="ARBA" id="ARBA00023136"/>
    </source>
</evidence>
<keyword evidence="11 13" id="KW-0472">Membrane</keyword>
<feature type="transmembrane region" description="Helical" evidence="13">
    <location>
        <begin position="35"/>
        <end position="52"/>
    </location>
</feature>
<evidence type="ECO:0000256" key="2">
    <source>
        <dbReference type="ARBA" id="ARBA00004050"/>
    </source>
</evidence>
<keyword evidence="15" id="KW-1185">Reference proteome</keyword>
<comment type="caution">
    <text evidence="14">The sequence shown here is derived from an EMBL/GenBank/DDBJ whole genome shotgun (WGS) entry which is preliminary data.</text>
</comment>
<dbReference type="EMBL" id="JBHLVX010000032">
    <property type="protein sequence ID" value="MFC0268008.1"/>
    <property type="molecule type" value="Genomic_DNA"/>
</dbReference>
<dbReference type="Pfam" id="PF01127">
    <property type="entry name" value="Sdh_cyt"/>
    <property type="match status" value="1"/>
</dbReference>
<dbReference type="InterPro" id="IPR014314">
    <property type="entry name" value="Succ_DH_cytb556"/>
</dbReference>
<name>A0ABV6G2Y0_9GAMM</name>
<evidence type="ECO:0000256" key="1">
    <source>
        <dbReference type="ARBA" id="ARBA00001971"/>
    </source>
</evidence>
<keyword evidence="6" id="KW-0349">Heme</keyword>
<dbReference type="PANTHER" id="PTHR10978:SF5">
    <property type="entry name" value="SUCCINATE DEHYDROGENASE CYTOCHROME B560 SUBUNIT, MITOCHONDRIAL"/>
    <property type="match status" value="1"/>
</dbReference>
<evidence type="ECO:0000256" key="10">
    <source>
        <dbReference type="ARBA" id="ARBA00023004"/>
    </source>
</evidence>
<dbReference type="PROSITE" id="PS01001">
    <property type="entry name" value="SDH_CYT_2"/>
    <property type="match status" value="1"/>
</dbReference>
<dbReference type="CDD" id="cd03499">
    <property type="entry name" value="SQR_TypeC_SdhC"/>
    <property type="match status" value="1"/>
</dbReference>
<dbReference type="InterPro" id="IPR034804">
    <property type="entry name" value="SQR/QFR_C/D"/>
</dbReference>
<reference evidence="14 15" key="1">
    <citation type="submission" date="2024-09" db="EMBL/GenBank/DDBJ databases">
        <authorList>
            <person name="Sun Q."/>
            <person name="Mori K."/>
        </authorList>
    </citation>
    <scope>NUCLEOTIDE SEQUENCE [LARGE SCALE GENOMIC DNA]</scope>
    <source>
        <strain evidence="14 15">CCM 7415</strain>
    </source>
</reference>
<evidence type="ECO:0000256" key="9">
    <source>
        <dbReference type="ARBA" id="ARBA00022989"/>
    </source>
</evidence>
<organism evidence="14 15">
    <name type="scientific">Kushneria aurantia</name>
    <dbReference type="NCBI Taxonomy" id="504092"/>
    <lineage>
        <taxon>Bacteria</taxon>
        <taxon>Pseudomonadati</taxon>
        <taxon>Pseudomonadota</taxon>
        <taxon>Gammaproteobacteria</taxon>
        <taxon>Oceanospirillales</taxon>
        <taxon>Halomonadaceae</taxon>
        <taxon>Kushneria</taxon>
    </lineage>
</organism>
<feature type="transmembrane region" description="Helical" evidence="13">
    <location>
        <begin position="112"/>
        <end position="131"/>
    </location>
</feature>
<dbReference type="InterPro" id="IPR018495">
    <property type="entry name" value="Succ_DH_cyt_bsu_CS"/>
</dbReference>
<comment type="similarity">
    <text evidence="4">Belongs to the cytochrome b560 family.</text>
</comment>
<dbReference type="PROSITE" id="PS01000">
    <property type="entry name" value="SDH_CYT_1"/>
    <property type="match status" value="1"/>
</dbReference>
<dbReference type="SUPFAM" id="SSF81343">
    <property type="entry name" value="Fumarate reductase respiratory complex transmembrane subunits"/>
    <property type="match status" value="1"/>
</dbReference>
<dbReference type="InterPro" id="IPR000701">
    <property type="entry name" value="SuccDH_FuR_B_TM-su"/>
</dbReference>
<dbReference type="PANTHER" id="PTHR10978">
    <property type="entry name" value="SUCCINATE DEHYDROGENASE CYTOCHROME B560 SUBUNIT"/>
    <property type="match status" value="1"/>
</dbReference>